<protein>
    <submittedName>
        <fullName evidence="2">Uncharacterized protein</fullName>
    </submittedName>
</protein>
<accession>A0A0M8N083</accession>
<evidence type="ECO:0000313" key="3">
    <source>
        <dbReference type="Proteomes" id="UP000053831"/>
    </source>
</evidence>
<evidence type="ECO:0000256" key="1">
    <source>
        <dbReference type="SAM" id="MobiDB-lite"/>
    </source>
</evidence>
<feature type="compositionally biased region" description="Basic and acidic residues" evidence="1">
    <location>
        <begin position="63"/>
        <end position="72"/>
    </location>
</feature>
<evidence type="ECO:0000313" key="2">
    <source>
        <dbReference type="EMBL" id="KOS20467.1"/>
    </source>
</evidence>
<reference evidence="2 3" key="1">
    <citation type="submission" date="2015-07" db="EMBL/GenBank/DDBJ databases">
        <title>The genome of the fungus Escovopsis weberi, a specialized disease agent of ant agriculture.</title>
        <authorList>
            <person name="de Man T.J."/>
            <person name="Stajich J.E."/>
            <person name="Kubicek C.P."/>
            <person name="Chenthamara K."/>
            <person name="Atanasova L."/>
            <person name="Druzhinina I.S."/>
            <person name="Birnbaum S."/>
            <person name="Barribeau S.M."/>
            <person name="Teiling C."/>
            <person name="Suen G."/>
            <person name="Currie C."/>
            <person name="Gerardo N.M."/>
        </authorList>
    </citation>
    <scope>NUCLEOTIDE SEQUENCE [LARGE SCALE GENOMIC DNA]</scope>
</reference>
<dbReference type="Proteomes" id="UP000053831">
    <property type="component" value="Unassembled WGS sequence"/>
</dbReference>
<dbReference type="AlphaFoldDB" id="A0A0M8N083"/>
<sequence>METQTQTQTQRHNGGEKQPDSAAARAAIERTNSWQPSRSRRQSWSKEDQKHSLQMSGVRGIRSGHDGFTERG</sequence>
<organism evidence="2 3">
    <name type="scientific">Escovopsis weberi</name>
    <dbReference type="NCBI Taxonomy" id="150374"/>
    <lineage>
        <taxon>Eukaryota</taxon>
        <taxon>Fungi</taxon>
        <taxon>Dikarya</taxon>
        <taxon>Ascomycota</taxon>
        <taxon>Pezizomycotina</taxon>
        <taxon>Sordariomycetes</taxon>
        <taxon>Hypocreomycetidae</taxon>
        <taxon>Hypocreales</taxon>
        <taxon>Hypocreaceae</taxon>
        <taxon>Escovopsis</taxon>
    </lineage>
</organism>
<keyword evidence="3" id="KW-1185">Reference proteome</keyword>
<name>A0A0M8N083_ESCWE</name>
<feature type="region of interest" description="Disordered" evidence="1">
    <location>
        <begin position="1"/>
        <end position="72"/>
    </location>
</feature>
<gene>
    <name evidence="2" type="ORF">ESCO_005326</name>
</gene>
<feature type="compositionally biased region" description="Polar residues" evidence="1">
    <location>
        <begin position="1"/>
        <end position="12"/>
    </location>
</feature>
<proteinExistence type="predicted"/>
<comment type="caution">
    <text evidence="2">The sequence shown here is derived from an EMBL/GenBank/DDBJ whole genome shotgun (WGS) entry which is preliminary data.</text>
</comment>
<dbReference type="EMBL" id="LGSR01000017">
    <property type="protein sequence ID" value="KOS20467.1"/>
    <property type="molecule type" value="Genomic_DNA"/>
</dbReference>
<dbReference type="OrthoDB" id="5425892at2759"/>